<protein>
    <submittedName>
        <fullName evidence="10">Zn2/Cys6 DNA-binding protein</fullName>
    </submittedName>
</protein>
<feature type="region of interest" description="Disordered" evidence="8">
    <location>
        <begin position="1"/>
        <end position="31"/>
    </location>
</feature>
<dbReference type="KEGG" id="pchm:VFPPC_03163"/>
<keyword evidence="11" id="KW-1185">Reference proteome</keyword>
<evidence type="ECO:0000256" key="8">
    <source>
        <dbReference type="SAM" id="MobiDB-lite"/>
    </source>
</evidence>
<keyword evidence="2" id="KW-0862">Zinc</keyword>
<evidence type="ECO:0000256" key="7">
    <source>
        <dbReference type="SAM" id="Coils"/>
    </source>
</evidence>
<accession>A0A179FYK3</accession>
<dbReference type="GO" id="GO:0008270">
    <property type="term" value="F:zinc ion binding"/>
    <property type="evidence" value="ECO:0007669"/>
    <property type="project" value="InterPro"/>
</dbReference>
<feature type="compositionally biased region" description="Polar residues" evidence="8">
    <location>
        <begin position="1"/>
        <end position="20"/>
    </location>
</feature>
<feature type="coiled-coil region" evidence="7">
    <location>
        <begin position="87"/>
        <end position="114"/>
    </location>
</feature>
<evidence type="ECO:0000256" key="6">
    <source>
        <dbReference type="ARBA" id="ARBA00023242"/>
    </source>
</evidence>
<dbReference type="Gene3D" id="4.10.240.10">
    <property type="entry name" value="Zn(2)-C6 fungal-type DNA-binding domain"/>
    <property type="match status" value="1"/>
</dbReference>
<dbReference type="SUPFAM" id="SSF57701">
    <property type="entry name" value="Zn2/Cys6 DNA-binding domain"/>
    <property type="match status" value="1"/>
</dbReference>
<evidence type="ECO:0000259" key="9">
    <source>
        <dbReference type="PROSITE" id="PS50048"/>
    </source>
</evidence>
<dbReference type="InterPro" id="IPR036864">
    <property type="entry name" value="Zn2-C6_fun-type_DNA-bd_sf"/>
</dbReference>
<dbReference type="GO" id="GO:0001228">
    <property type="term" value="F:DNA-binding transcription activator activity, RNA polymerase II-specific"/>
    <property type="evidence" value="ECO:0007669"/>
    <property type="project" value="TreeGrafter"/>
</dbReference>
<dbReference type="OrthoDB" id="4236860at2759"/>
<dbReference type="EMBL" id="LSBJ02000002">
    <property type="protein sequence ID" value="OAQ70745.1"/>
    <property type="molecule type" value="Genomic_DNA"/>
</dbReference>
<name>A0A179FYK3_METCM</name>
<keyword evidence="6" id="KW-0539">Nucleus</keyword>
<evidence type="ECO:0000313" key="11">
    <source>
        <dbReference type="Proteomes" id="UP000078397"/>
    </source>
</evidence>
<reference evidence="10 11" key="1">
    <citation type="journal article" date="2016" name="PLoS Pathog.">
        <title>Biosynthesis of antibiotic leucinostatins in bio-control fungus Purpureocillium lilacinum and their inhibition on phytophthora revealed by genome mining.</title>
        <authorList>
            <person name="Wang G."/>
            <person name="Liu Z."/>
            <person name="Lin R."/>
            <person name="Li E."/>
            <person name="Mao Z."/>
            <person name="Ling J."/>
            <person name="Yang Y."/>
            <person name="Yin W.B."/>
            <person name="Xie B."/>
        </authorList>
    </citation>
    <scope>NUCLEOTIDE SEQUENCE [LARGE SCALE GENOMIC DNA]</scope>
    <source>
        <strain evidence="10">170</strain>
    </source>
</reference>
<dbReference type="CDD" id="cd00067">
    <property type="entry name" value="GAL4"/>
    <property type="match status" value="1"/>
</dbReference>
<dbReference type="InterPro" id="IPR007219">
    <property type="entry name" value="XnlR_reg_dom"/>
</dbReference>
<keyword evidence="4 10" id="KW-0238">DNA-binding</keyword>
<comment type="caution">
    <text evidence="10">The sequence shown here is derived from an EMBL/GenBank/DDBJ whole genome shotgun (WGS) entry which is preliminary data.</text>
</comment>
<evidence type="ECO:0000256" key="3">
    <source>
        <dbReference type="ARBA" id="ARBA00023015"/>
    </source>
</evidence>
<dbReference type="PANTHER" id="PTHR31944">
    <property type="entry name" value="HEME-RESPONSIVE ZINC FINGER TRANSCRIPTION FACTOR HAP1"/>
    <property type="match status" value="1"/>
</dbReference>
<dbReference type="Proteomes" id="UP000078397">
    <property type="component" value="Unassembled WGS sequence"/>
</dbReference>
<evidence type="ECO:0000256" key="4">
    <source>
        <dbReference type="ARBA" id="ARBA00023125"/>
    </source>
</evidence>
<dbReference type="GO" id="GO:0005634">
    <property type="term" value="C:nucleus"/>
    <property type="evidence" value="ECO:0007669"/>
    <property type="project" value="TreeGrafter"/>
</dbReference>
<gene>
    <name evidence="10" type="ORF">VFPPC_03163</name>
</gene>
<dbReference type="STRING" id="1380566.A0A179FYK3"/>
<proteinExistence type="predicted"/>
<dbReference type="InterPro" id="IPR001138">
    <property type="entry name" value="Zn2Cys6_DnaBD"/>
</dbReference>
<dbReference type="GO" id="GO:0000978">
    <property type="term" value="F:RNA polymerase II cis-regulatory region sequence-specific DNA binding"/>
    <property type="evidence" value="ECO:0007669"/>
    <property type="project" value="TreeGrafter"/>
</dbReference>
<feature type="domain" description="Zn(2)-C6 fungal-type" evidence="9">
    <location>
        <begin position="37"/>
        <end position="68"/>
    </location>
</feature>
<dbReference type="CDD" id="cd12148">
    <property type="entry name" value="fungal_TF_MHR"/>
    <property type="match status" value="1"/>
</dbReference>
<keyword evidence="3" id="KW-0805">Transcription regulation</keyword>
<dbReference type="RefSeq" id="XP_018147282.1">
    <property type="nucleotide sequence ID" value="XM_018282697.1"/>
</dbReference>
<evidence type="ECO:0000313" key="10">
    <source>
        <dbReference type="EMBL" id="OAQ70745.1"/>
    </source>
</evidence>
<evidence type="ECO:0000256" key="5">
    <source>
        <dbReference type="ARBA" id="ARBA00023163"/>
    </source>
</evidence>
<evidence type="ECO:0000256" key="2">
    <source>
        <dbReference type="ARBA" id="ARBA00022833"/>
    </source>
</evidence>
<keyword evidence="5" id="KW-0804">Transcription</keyword>
<evidence type="ECO:0000256" key="1">
    <source>
        <dbReference type="ARBA" id="ARBA00022723"/>
    </source>
</evidence>
<dbReference type="PROSITE" id="PS50048">
    <property type="entry name" value="ZN2_CY6_FUNGAL_2"/>
    <property type="match status" value="1"/>
</dbReference>
<organism evidence="10 11">
    <name type="scientific">Pochonia chlamydosporia 170</name>
    <dbReference type="NCBI Taxonomy" id="1380566"/>
    <lineage>
        <taxon>Eukaryota</taxon>
        <taxon>Fungi</taxon>
        <taxon>Dikarya</taxon>
        <taxon>Ascomycota</taxon>
        <taxon>Pezizomycotina</taxon>
        <taxon>Sordariomycetes</taxon>
        <taxon>Hypocreomycetidae</taxon>
        <taxon>Hypocreales</taxon>
        <taxon>Clavicipitaceae</taxon>
        <taxon>Pochonia</taxon>
    </lineage>
</organism>
<dbReference type="AlphaFoldDB" id="A0A179FYK3"/>
<keyword evidence="1" id="KW-0479">Metal-binding</keyword>
<dbReference type="InterPro" id="IPR051430">
    <property type="entry name" value="Fungal_TF_Env_Response"/>
</dbReference>
<dbReference type="GO" id="GO:0006351">
    <property type="term" value="P:DNA-templated transcription"/>
    <property type="evidence" value="ECO:0007669"/>
    <property type="project" value="InterPro"/>
</dbReference>
<dbReference type="PANTHER" id="PTHR31944:SF130">
    <property type="entry name" value="ZN(II)2CYS6 TRANSCRIPTION FACTO (EUROFUNG)"/>
    <property type="match status" value="1"/>
</dbReference>
<keyword evidence="7" id="KW-0175">Coiled coil</keyword>
<dbReference type="Pfam" id="PF04082">
    <property type="entry name" value="Fungal_trans"/>
    <property type="match status" value="1"/>
</dbReference>
<sequence>MKARATRTSSTKSQPTATGSNNPNTKRRLKRKRLPLNCGECRKKKLSCDRQLPCHRCIRAGRPEECCFDTDTGKPACANPQFLQQDSQRHGDEIRELQAQVAELKGLLTKLTSSRETIHTEQHTLVAQSVSTTVSETQIEPSSVSKGDHGDSVVGIPNPAIRRPKGYYNQHSLFRFFSEIPQLWPFIEETTNQFLKPVGVHLNKPKGQAGTDAALPQGTSLRDLLPCKGDTNILTSYYINHLSSIHRILHVPTFQRECTTFWSTAEPRPATAILILSILSISVCLISTDSPLSSSYQHKPLQWIRICESWLLKQSTKHRRLIHYQVKYLILIAKRVNMIRKKDWWTESGSLVQDAILDGFHVEDASDGVYMREMKKRLWLAVRELDLQSGFEFGLPTLLHNVDDDADIAALDDAEFDEKTEVGERNTNECIPSFQMLCSQSWKLRLHISRSLVTGMTYDEVLRHTHKLTQMIYALPSQNTESNKTERQCVLEDAFLKFQLQTCILALNRPYLAQGKHWMSMNAVYIVSQDMLLLNTKLAKLGLQTFALLREDVMLAALTLTRITLHTQDSTNITTANVKATTSLIEECLPFTEDRYLRSSASEPWCYITLCSAIMLLKMHTDSENMESSMVTCAQMFLDLHYRCVGRQRAWLLQREETHVHTGQDVSEMDVSYDVCVNPFELDIGLGGGWEPWGAAWSTLPLQ</sequence>
<dbReference type="GeneID" id="28846691"/>